<dbReference type="AlphaFoldDB" id="A0A0F9SWV4"/>
<comment type="caution">
    <text evidence="1">The sequence shown here is derived from an EMBL/GenBank/DDBJ whole genome shotgun (WGS) entry which is preliminary data.</text>
</comment>
<protein>
    <submittedName>
        <fullName evidence="1">Uncharacterized protein</fullName>
    </submittedName>
</protein>
<evidence type="ECO:0000313" key="1">
    <source>
        <dbReference type="EMBL" id="KKN67112.1"/>
    </source>
</evidence>
<dbReference type="EMBL" id="LAZR01000483">
    <property type="protein sequence ID" value="KKN67112.1"/>
    <property type="molecule type" value="Genomic_DNA"/>
</dbReference>
<accession>A0A0F9SWV4</accession>
<name>A0A0F9SWV4_9ZZZZ</name>
<gene>
    <name evidence="1" type="ORF">LCGC14_0464590</name>
</gene>
<sequence>MMKRECHTCKEPTDDIVGVCESCTEKEKDKTEEEDLDG</sequence>
<reference evidence="1" key="1">
    <citation type="journal article" date="2015" name="Nature">
        <title>Complex archaea that bridge the gap between prokaryotes and eukaryotes.</title>
        <authorList>
            <person name="Spang A."/>
            <person name="Saw J.H."/>
            <person name="Jorgensen S.L."/>
            <person name="Zaremba-Niedzwiedzka K."/>
            <person name="Martijn J."/>
            <person name="Lind A.E."/>
            <person name="van Eijk R."/>
            <person name="Schleper C."/>
            <person name="Guy L."/>
            <person name="Ettema T.J."/>
        </authorList>
    </citation>
    <scope>NUCLEOTIDE SEQUENCE</scope>
</reference>
<organism evidence="1">
    <name type="scientific">marine sediment metagenome</name>
    <dbReference type="NCBI Taxonomy" id="412755"/>
    <lineage>
        <taxon>unclassified sequences</taxon>
        <taxon>metagenomes</taxon>
        <taxon>ecological metagenomes</taxon>
    </lineage>
</organism>
<proteinExistence type="predicted"/>